<feature type="chain" id="PRO_5014405482" evidence="2">
    <location>
        <begin position="20"/>
        <end position="215"/>
    </location>
</feature>
<sequence>MLRNIILFFSLICASHVLAKPHQAIKLARDRVSARPSYTIQGLPSSKGTWLNTTSSGLTSITRTVTVVTTGIAGATITEIEFPTTIDAAGDVSIVTRTLSGSGNGNGVYTTSSSNSPPVASPCSSSTHTKQHHTKTISGTNAAETMTISPGRKDVFLYVIENHSEEIEYVEVRFSTWYKSAGAGRPSNISPSQYGSGRGKDGRSSTLATVTGSKM</sequence>
<evidence type="ECO:0000313" key="4">
    <source>
        <dbReference type="Proteomes" id="UP000235371"/>
    </source>
</evidence>
<keyword evidence="2" id="KW-0732">Signal</keyword>
<feature type="region of interest" description="Disordered" evidence="1">
    <location>
        <begin position="181"/>
        <end position="215"/>
    </location>
</feature>
<evidence type="ECO:0000256" key="2">
    <source>
        <dbReference type="SAM" id="SignalP"/>
    </source>
</evidence>
<gene>
    <name evidence="3" type="ORF">K444DRAFT_663038</name>
</gene>
<reference evidence="3 4" key="1">
    <citation type="submission" date="2016-04" db="EMBL/GenBank/DDBJ databases">
        <title>A degradative enzymes factory behind the ericoid mycorrhizal symbiosis.</title>
        <authorList>
            <consortium name="DOE Joint Genome Institute"/>
            <person name="Martino E."/>
            <person name="Morin E."/>
            <person name="Grelet G."/>
            <person name="Kuo A."/>
            <person name="Kohler A."/>
            <person name="Daghino S."/>
            <person name="Barry K."/>
            <person name="Choi C."/>
            <person name="Cichocki N."/>
            <person name="Clum A."/>
            <person name="Copeland A."/>
            <person name="Hainaut M."/>
            <person name="Haridas S."/>
            <person name="Labutti K."/>
            <person name="Lindquist E."/>
            <person name="Lipzen A."/>
            <person name="Khouja H.-R."/>
            <person name="Murat C."/>
            <person name="Ohm R."/>
            <person name="Olson A."/>
            <person name="Spatafora J."/>
            <person name="Veneault-Fourrey C."/>
            <person name="Henrissat B."/>
            <person name="Grigoriev I."/>
            <person name="Martin F."/>
            <person name="Perotto S."/>
        </authorList>
    </citation>
    <scope>NUCLEOTIDE SEQUENCE [LARGE SCALE GENOMIC DNA]</scope>
    <source>
        <strain evidence="3 4">E</strain>
    </source>
</reference>
<proteinExistence type="predicted"/>
<organism evidence="3 4">
    <name type="scientific">Hyaloscypha bicolor E</name>
    <dbReference type="NCBI Taxonomy" id="1095630"/>
    <lineage>
        <taxon>Eukaryota</taxon>
        <taxon>Fungi</taxon>
        <taxon>Dikarya</taxon>
        <taxon>Ascomycota</taxon>
        <taxon>Pezizomycotina</taxon>
        <taxon>Leotiomycetes</taxon>
        <taxon>Helotiales</taxon>
        <taxon>Hyaloscyphaceae</taxon>
        <taxon>Hyaloscypha</taxon>
        <taxon>Hyaloscypha bicolor</taxon>
    </lineage>
</organism>
<dbReference type="EMBL" id="KZ613788">
    <property type="protein sequence ID" value="PMD60649.1"/>
    <property type="molecule type" value="Genomic_DNA"/>
</dbReference>
<dbReference type="OrthoDB" id="10496713at2759"/>
<dbReference type="InParanoid" id="A0A2J6TC95"/>
<feature type="signal peptide" evidence="2">
    <location>
        <begin position="1"/>
        <end position="19"/>
    </location>
</feature>
<accession>A0A2J6TC95</accession>
<dbReference type="RefSeq" id="XP_024737553.1">
    <property type="nucleotide sequence ID" value="XM_024886773.1"/>
</dbReference>
<dbReference type="AlphaFoldDB" id="A0A2J6TC95"/>
<protein>
    <submittedName>
        <fullName evidence="3">Uncharacterized protein</fullName>
    </submittedName>
</protein>
<feature type="compositionally biased region" description="Polar residues" evidence="1">
    <location>
        <begin position="204"/>
        <end position="215"/>
    </location>
</feature>
<dbReference type="Proteomes" id="UP000235371">
    <property type="component" value="Unassembled WGS sequence"/>
</dbReference>
<evidence type="ECO:0000256" key="1">
    <source>
        <dbReference type="SAM" id="MobiDB-lite"/>
    </source>
</evidence>
<dbReference type="GeneID" id="36594850"/>
<evidence type="ECO:0000313" key="3">
    <source>
        <dbReference type="EMBL" id="PMD60649.1"/>
    </source>
</evidence>
<keyword evidence="4" id="KW-1185">Reference proteome</keyword>
<feature type="region of interest" description="Disordered" evidence="1">
    <location>
        <begin position="110"/>
        <end position="133"/>
    </location>
</feature>
<name>A0A2J6TC95_9HELO</name>